<dbReference type="Gene3D" id="1.20.120.1530">
    <property type="match status" value="1"/>
</dbReference>
<evidence type="ECO:0000313" key="15">
    <source>
        <dbReference type="EMBL" id="GAA1243221.1"/>
    </source>
</evidence>
<dbReference type="EMBL" id="BAAALF010000063">
    <property type="protein sequence ID" value="GAA1243221.1"/>
    <property type="molecule type" value="Genomic_DNA"/>
</dbReference>
<evidence type="ECO:0000259" key="12">
    <source>
        <dbReference type="PROSITE" id="PS50109"/>
    </source>
</evidence>
<feature type="region of interest" description="Disordered" evidence="11">
    <location>
        <begin position="787"/>
        <end position="816"/>
    </location>
</feature>
<dbReference type="Pfam" id="PF02518">
    <property type="entry name" value="HATPase_c"/>
    <property type="match status" value="1"/>
</dbReference>
<dbReference type="SUPFAM" id="SSF58104">
    <property type="entry name" value="Methyl-accepting chemotaxis protein (MCP) signaling domain"/>
    <property type="match status" value="1"/>
</dbReference>
<dbReference type="PROSITE" id="PS50110">
    <property type="entry name" value="RESPONSE_REGULATORY"/>
    <property type="match status" value="1"/>
</dbReference>
<dbReference type="SMART" id="SM00065">
    <property type="entry name" value="GAF"/>
    <property type="match status" value="1"/>
</dbReference>
<dbReference type="CDD" id="cd00082">
    <property type="entry name" value="HisKA"/>
    <property type="match status" value="1"/>
</dbReference>
<keyword evidence="8" id="KW-1133">Transmembrane helix</keyword>
<dbReference type="Pfam" id="PF13185">
    <property type="entry name" value="GAF_2"/>
    <property type="match status" value="1"/>
</dbReference>
<dbReference type="InterPro" id="IPR003018">
    <property type="entry name" value="GAF"/>
</dbReference>
<comment type="subcellular location">
    <subcellularLocation>
        <location evidence="2">Cell membrane</location>
    </subcellularLocation>
</comment>
<keyword evidence="8" id="KW-0472">Membrane</keyword>
<evidence type="ECO:0000256" key="6">
    <source>
        <dbReference type="ARBA" id="ARBA00022692"/>
    </source>
</evidence>
<dbReference type="InterPro" id="IPR003594">
    <property type="entry name" value="HATPase_dom"/>
</dbReference>
<dbReference type="SUPFAM" id="SSF47384">
    <property type="entry name" value="Homodimeric domain of signal transducing histidine kinase"/>
    <property type="match status" value="1"/>
</dbReference>
<evidence type="ECO:0000256" key="2">
    <source>
        <dbReference type="ARBA" id="ARBA00004236"/>
    </source>
</evidence>
<dbReference type="PRINTS" id="PR00344">
    <property type="entry name" value="BCTRLSENSOR"/>
</dbReference>
<evidence type="ECO:0000256" key="1">
    <source>
        <dbReference type="ARBA" id="ARBA00000085"/>
    </source>
</evidence>
<dbReference type="SUPFAM" id="SSF55874">
    <property type="entry name" value="ATPase domain of HSP90 chaperone/DNA topoisomerase II/histidine kinase"/>
    <property type="match status" value="1"/>
</dbReference>
<dbReference type="CDD" id="cd06225">
    <property type="entry name" value="HAMP"/>
    <property type="match status" value="2"/>
</dbReference>
<keyword evidence="9" id="KW-0902">Two-component regulatory system</keyword>
<evidence type="ECO:0000256" key="4">
    <source>
        <dbReference type="ARBA" id="ARBA00022553"/>
    </source>
</evidence>
<dbReference type="InterPro" id="IPR011006">
    <property type="entry name" value="CheY-like_superfamily"/>
</dbReference>
<feature type="domain" description="Response regulatory" evidence="13">
    <location>
        <begin position="667"/>
        <end position="784"/>
    </location>
</feature>
<dbReference type="SMART" id="SM00388">
    <property type="entry name" value="HisKA"/>
    <property type="match status" value="1"/>
</dbReference>
<feature type="domain" description="HAMP" evidence="14">
    <location>
        <begin position="102"/>
        <end position="154"/>
    </location>
</feature>
<feature type="modified residue" description="4-aspartylphosphate" evidence="10">
    <location>
        <position position="717"/>
    </location>
</feature>
<dbReference type="InterPro" id="IPR036097">
    <property type="entry name" value="HisK_dim/P_sf"/>
</dbReference>
<name>A0ABN1WD45_9ACTN</name>
<keyword evidence="16" id="KW-1185">Reference proteome</keyword>
<feature type="domain" description="Histidine kinase" evidence="12">
    <location>
        <begin position="407"/>
        <end position="638"/>
    </location>
</feature>
<feature type="domain" description="HAMP" evidence="14">
    <location>
        <begin position="10"/>
        <end position="62"/>
    </location>
</feature>
<gene>
    <name evidence="15" type="ORF">GCM10009665_37540</name>
</gene>
<evidence type="ECO:0000256" key="5">
    <source>
        <dbReference type="ARBA" id="ARBA00022679"/>
    </source>
</evidence>
<comment type="catalytic activity">
    <reaction evidence="1">
        <text>ATP + protein L-histidine = ADP + protein N-phospho-L-histidine.</text>
        <dbReference type="EC" id="2.7.13.3"/>
    </reaction>
</comment>
<dbReference type="PROSITE" id="PS50109">
    <property type="entry name" value="HIS_KIN"/>
    <property type="match status" value="1"/>
</dbReference>
<evidence type="ECO:0000256" key="11">
    <source>
        <dbReference type="SAM" id="MobiDB-lite"/>
    </source>
</evidence>
<accession>A0ABN1WD45</accession>
<dbReference type="CDD" id="cd17546">
    <property type="entry name" value="REC_hyHK_CKI1_RcsC-like"/>
    <property type="match status" value="1"/>
</dbReference>
<dbReference type="InterPro" id="IPR029016">
    <property type="entry name" value="GAF-like_dom_sf"/>
</dbReference>
<dbReference type="InterPro" id="IPR036890">
    <property type="entry name" value="HATPase_C_sf"/>
</dbReference>
<evidence type="ECO:0000259" key="13">
    <source>
        <dbReference type="PROSITE" id="PS50110"/>
    </source>
</evidence>
<dbReference type="SMART" id="SM00304">
    <property type="entry name" value="HAMP"/>
    <property type="match status" value="2"/>
</dbReference>
<dbReference type="Gene3D" id="3.40.50.2300">
    <property type="match status" value="1"/>
</dbReference>
<keyword evidence="6" id="KW-0812">Transmembrane</keyword>
<dbReference type="InterPro" id="IPR003661">
    <property type="entry name" value="HisK_dim/P_dom"/>
</dbReference>
<evidence type="ECO:0000256" key="9">
    <source>
        <dbReference type="ARBA" id="ARBA00023012"/>
    </source>
</evidence>
<dbReference type="PROSITE" id="PS50885">
    <property type="entry name" value="HAMP"/>
    <property type="match status" value="2"/>
</dbReference>
<dbReference type="Gene3D" id="1.10.287.130">
    <property type="match status" value="1"/>
</dbReference>
<dbReference type="SUPFAM" id="SSF52172">
    <property type="entry name" value="CheY-like"/>
    <property type="match status" value="1"/>
</dbReference>
<dbReference type="InterPro" id="IPR004358">
    <property type="entry name" value="Sig_transdc_His_kin-like_C"/>
</dbReference>
<evidence type="ECO:0000256" key="8">
    <source>
        <dbReference type="ARBA" id="ARBA00022989"/>
    </source>
</evidence>
<keyword evidence="7" id="KW-0418">Kinase</keyword>
<dbReference type="PANTHER" id="PTHR45339">
    <property type="entry name" value="HYBRID SIGNAL TRANSDUCTION HISTIDINE KINASE J"/>
    <property type="match status" value="1"/>
</dbReference>
<dbReference type="Proteomes" id="UP001500037">
    <property type="component" value="Unassembled WGS sequence"/>
</dbReference>
<evidence type="ECO:0000313" key="16">
    <source>
        <dbReference type="Proteomes" id="UP001500037"/>
    </source>
</evidence>
<dbReference type="Pfam" id="PF00512">
    <property type="entry name" value="HisKA"/>
    <property type="match status" value="1"/>
</dbReference>
<dbReference type="Gene3D" id="3.30.565.10">
    <property type="entry name" value="Histidine kinase-like ATPase, C-terminal domain"/>
    <property type="match status" value="1"/>
</dbReference>
<dbReference type="PANTHER" id="PTHR45339:SF1">
    <property type="entry name" value="HYBRID SIGNAL TRANSDUCTION HISTIDINE KINASE J"/>
    <property type="match status" value="1"/>
</dbReference>
<dbReference type="InterPro" id="IPR001789">
    <property type="entry name" value="Sig_transdc_resp-reg_receiver"/>
</dbReference>
<dbReference type="Pfam" id="PF00072">
    <property type="entry name" value="Response_reg"/>
    <property type="match status" value="1"/>
</dbReference>
<dbReference type="InterPro" id="IPR003660">
    <property type="entry name" value="HAMP_dom"/>
</dbReference>
<proteinExistence type="predicted"/>
<dbReference type="Pfam" id="PF00672">
    <property type="entry name" value="HAMP"/>
    <property type="match status" value="1"/>
</dbReference>
<evidence type="ECO:0000256" key="10">
    <source>
        <dbReference type="PROSITE-ProRule" id="PRU00169"/>
    </source>
</evidence>
<evidence type="ECO:0000256" key="3">
    <source>
        <dbReference type="ARBA" id="ARBA00012438"/>
    </source>
</evidence>
<dbReference type="InterPro" id="IPR005467">
    <property type="entry name" value="His_kinase_dom"/>
</dbReference>
<organism evidence="15 16">
    <name type="scientific">Kitasatospora nipponensis</name>
    <dbReference type="NCBI Taxonomy" id="258049"/>
    <lineage>
        <taxon>Bacteria</taxon>
        <taxon>Bacillati</taxon>
        <taxon>Actinomycetota</taxon>
        <taxon>Actinomycetes</taxon>
        <taxon>Kitasatosporales</taxon>
        <taxon>Streptomycetaceae</taxon>
        <taxon>Kitasatospora</taxon>
    </lineage>
</organism>
<dbReference type="CDD" id="cd16922">
    <property type="entry name" value="HATPase_EvgS-ArcB-TorS-like"/>
    <property type="match status" value="1"/>
</dbReference>
<keyword evidence="4 10" id="KW-0597">Phosphoprotein</keyword>
<dbReference type="SUPFAM" id="SSF55781">
    <property type="entry name" value="GAF domain-like"/>
    <property type="match status" value="1"/>
</dbReference>
<evidence type="ECO:0000259" key="14">
    <source>
        <dbReference type="PROSITE" id="PS50885"/>
    </source>
</evidence>
<dbReference type="SMART" id="SM00387">
    <property type="entry name" value="HATPase_c"/>
    <property type="match status" value="1"/>
</dbReference>
<dbReference type="SMART" id="SM00448">
    <property type="entry name" value="REC"/>
    <property type="match status" value="1"/>
</dbReference>
<evidence type="ECO:0000256" key="7">
    <source>
        <dbReference type="ARBA" id="ARBA00022777"/>
    </source>
</evidence>
<reference evidence="15 16" key="1">
    <citation type="journal article" date="2019" name="Int. J. Syst. Evol. Microbiol.">
        <title>The Global Catalogue of Microorganisms (GCM) 10K type strain sequencing project: providing services to taxonomists for standard genome sequencing and annotation.</title>
        <authorList>
            <consortium name="The Broad Institute Genomics Platform"/>
            <consortium name="The Broad Institute Genome Sequencing Center for Infectious Disease"/>
            <person name="Wu L."/>
            <person name="Ma J."/>
        </authorList>
    </citation>
    <scope>NUCLEOTIDE SEQUENCE [LARGE SCALE GENOMIC DNA]</scope>
    <source>
        <strain evidence="15 16">JCM 13004</strain>
    </source>
</reference>
<dbReference type="EC" id="2.7.13.3" evidence="3"/>
<comment type="caution">
    <text evidence="15">The sequence shown here is derived from an EMBL/GenBank/DDBJ whole genome shotgun (WGS) entry which is preliminary data.</text>
</comment>
<feature type="region of interest" description="Disordered" evidence="11">
    <location>
        <begin position="339"/>
        <end position="362"/>
    </location>
</feature>
<protein>
    <recommendedName>
        <fullName evidence="3">histidine kinase</fullName>
        <ecNumber evidence="3">2.7.13.3</ecNumber>
    </recommendedName>
</protein>
<feature type="compositionally biased region" description="Low complexity" evidence="11">
    <location>
        <begin position="788"/>
        <end position="801"/>
    </location>
</feature>
<dbReference type="Gene3D" id="3.30.450.40">
    <property type="match status" value="1"/>
</dbReference>
<feature type="compositionally biased region" description="Basic and acidic residues" evidence="11">
    <location>
        <begin position="339"/>
        <end position="353"/>
    </location>
</feature>
<keyword evidence="5" id="KW-0808">Transferase</keyword>
<sequence>MGQETETSDQPQQDALQALLGGLTAVRDGDLSVRLTVDSKGLSGAAAAMFNRMVEQLASITSEVTRVAREVGSEGRLGGQAEVEGVSGTWKKLTENVNELAGNLTRQVRAIAEVTSAVAEGDLGRSITVDASGEVADLKDNINAMVESLRRTTRANQEQDWLASNLVRLSELLQRQRGTAAVAEVVMSELPPLVGAQYGAFYLVQPDDEGPGLLRIADYGSALEPGSAPVTFRFGQSLVGQVARDRRTILVRALPPNYVTIGSGLGSTDPTELILLPVQTEDQLLAVIELAAVGAFTPLHRDLLDRFTAVLGVNVSSLLANARTDEALQESRRLTAELRTRSSELQSRQKELQDSNAELGDQAEQLAERNRDIEAKNLEIERGRQQLEARAQQLSNTSHYKSEFLANMSHELRTPLNSLLILAQLLAQNPERNLSPKQVEYAEIIHSAGADLLQLINDMLDLSEVEAGKMEITPEKFPLRRLLDNLQGAFGPLAAQKDLEFTVGTDQDVPTDLVTDEARLRQVLRNLVSNAVKFTDQGRVTLTVGWAATASLRTEVTATERMLAFQVEDTGIGIAAEHLESIFGAFQQADGATRRRYGGTGLGLSISRELARLLGGTIAAESRLGVGSRFTLLLPAGADRRRPEPVLASTAVTSSPVARERDLAGRVALVADDDQRTVVALTVVLEAAGLQVLHADNGRACVELLRTREDVDVVLMDLMMPELDGYAATARIRAMPGYGDLPIIVLTAKAMPGDRAESLAAGADDHVTKPVDTAELLSRIRYWLSRSAPGTAPGTATAPLGDGDGDRGEGTEVGDG</sequence>